<dbReference type="OMA" id="DMITHAP"/>
<feature type="coiled-coil region" evidence="1">
    <location>
        <begin position="88"/>
        <end position="120"/>
    </location>
</feature>
<dbReference type="OrthoDB" id="2118965at2759"/>
<dbReference type="Proteomes" id="UP000053201">
    <property type="component" value="Unassembled WGS sequence"/>
</dbReference>
<evidence type="ECO:0000313" key="4">
    <source>
        <dbReference type="Proteomes" id="UP000053201"/>
    </source>
</evidence>
<dbReference type="VEuPathDB" id="FungiDB:SPPG_01805"/>
<gene>
    <name evidence="3" type="ORF">SPPG_01805</name>
</gene>
<sequence length="318" mass="35421">MPSQTKESSAEPTYEYHGGAPPPKATDKIVQPAQEEAEVKDAIIHETVAEVEREEIQPVVERERIQTEIQQVVQPVLDVVTEAPTVEKVELQEEKHRYREKVKEADLERYQEQADAFKDEIHESAVIHEKVYKEPIIHETVKTKIITEVQPVIERVIHKTHVVEETKPIKETFIKAPVVHDQEIAPPISMEEFETLSKSPEKTPTKRKSRASLSPSPLDGDGPMTRLKRKKLAEATESETGPAEVTELVDDGYVEVDQPSLKPSTIHGTVEKIVGAVEAGVGELIGNDGLVAKGQARKVEGELEIEAAQAAKKRKVDV</sequence>
<dbReference type="SUPFAM" id="SSF69047">
    <property type="entry name" value="Hypothetical protein YjbJ"/>
    <property type="match status" value="1"/>
</dbReference>
<dbReference type="EMBL" id="KQ257452">
    <property type="protein sequence ID" value="KND02722.1"/>
    <property type="molecule type" value="Genomic_DNA"/>
</dbReference>
<protein>
    <submittedName>
        <fullName evidence="3">Uncharacterized protein</fullName>
    </submittedName>
</protein>
<name>A0A0L0HNQ9_SPIPD</name>
<organism evidence="3 4">
    <name type="scientific">Spizellomyces punctatus (strain DAOM BR117)</name>
    <dbReference type="NCBI Taxonomy" id="645134"/>
    <lineage>
        <taxon>Eukaryota</taxon>
        <taxon>Fungi</taxon>
        <taxon>Fungi incertae sedis</taxon>
        <taxon>Chytridiomycota</taxon>
        <taxon>Chytridiomycota incertae sedis</taxon>
        <taxon>Chytridiomycetes</taxon>
        <taxon>Spizellomycetales</taxon>
        <taxon>Spizellomycetaceae</taxon>
        <taxon>Spizellomyces</taxon>
    </lineage>
</organism>
<feature type="region of interest" description="Disordered" evidence="2">
    <location>
        <begin position="185"/>
        <end position="225"/>
    </location>
</feature>
<accession>A0A0L0HNQ9</accession>
<keyword evidence="4" id="KW-1185">Reference proteome</keyword>
<proteinExistence type="predicted"/>
<feature type="compositionally biased region" description="Polar residues" evidence="2">
    <location>
        <begin position="1"/>
        <end position="11"/>
    </location>
</feature>
<dbReference type="InterPro" id="IPR036629">
    <property type="entry name" value="YjbJ_sf"/>
</dbReference>
<feature type="region of interest" description="Disordered" evidence="2">
    <location>
        <begin position="1"/>
        <end position="37"/>
    </location>
</feature>
<dbReference type="AlphaFoldDB" id="A0A0L0HNQ9"/>
<dbReference type="InParanoid" id="A0A0L0HNQ9"/>
<evidence type="ECO:0000256" key="1">
    <source>
        <dbReference type="SAM" id="Coils"/>
    </source>
</evidence>
<evidence type="ECO:0000313" key="3">
    <source>
        <dbReference type="EMBL" id="KND02722.1"/>
    </source>
</evidence>
<evidence type="ECO:0000256" key="2">
    <source>
        <dbReference type="SAM" id="MobiDB-lite"/>
    </source>
</evidence>
<dbReference type="GeneID" id="27685442"/>
<keyword evidence="1" id="KW-0175">Coiled coil</keyword>
<dbReference type="RefSeq" id="XP_016610761.1">
    <property type="nucleotide sequence ID" value="XM_016750118.1"/>
</dbReference>
<reference evidence="3 4" key="1">
    <citation type="submission" date="2009-08" db="EMBL/GenBank/DDBJ databases">
        <title>The Genome Sequence of Spizellomyces punctatus strain DAOM BR117.</title>
        <authorList>
            <consortium name="The Broad Institute Genome Sequencing Platform"/>
            <person name="Russ C."/>
            <person name="Cuomo C."/>
            <person name="Shea T."/>
            <person name="Young S.K."/>
            <person name="Zeng Q."/>
            <person name="Koehrsen M."/>
            <person name="Haas B."/>
            <person name="Borodovsky M."/>
            <person name="Guigo R."/>
            <person name="Alvarado L."/>
            <person name="Berlin A."/>
            <person name="Bochicchio J."/>
            <person name="Borenstein D."/>
            <person name="Chapman S."/>
            <person name="Chen Z."/>
            <person name="Engels R."/>
            <person name="Freedman E."/>
            <person name="Gellesch M."/>
            <person name="Goldberg J."/>
            <person name="Griggs A."/>
            <person name="Gujja S."/>
            <person name="Heiman D."/>
            <person name="Hepburn T."/>
            <person name="Howarth C."/>
            <person name="Jen D."/>
            <person name="Larson L."/>
            <person name="Lewis B."/>
            <person name="Mehta T."/>
            <person name="Park D."/>
            <person name="Pearson M."/>
            <person name="Roberts A."/>
            <person name="Saif S."/>
            <person name="Shenoy N."/>
            <person name="Sisk P."/>
            <person name="Stolte C."/>
            <person name="Sykes S."/>
            <person name="Thomson T."/>
            <person name="Walk T."/>
            <person name="White J."/>
            <person name="Yandava C."/>
            <person name="Burger G."/>
            <person name="Gray M.W."/>
            <person name="Holland P.W.H."/>
            <person name="King N."/>
            <person name="Lang F.B.F."/>
            <person name="Roger A.J."/>
            <person name="Ruiz-Trillo I."/>
            <person name="Lander E."/>
            <person name="Nusbaum C."/>
        </authorList>
    </citation>
    <scope>NUCLEOTIDE SEQUENCE [LARGE SCALE GENOMIC DNA]</scope>
    <source>
        <strain evidence="3 4">DAOM BR117</strain>
    </source>
</reference>